<comment type="caution">
    <text evidence="6">The sequence shown here is derived from an EMBL/GenBank/DDBJ whole genome shotgun (WGS) entry which is preliminary data.</text>
</comment>
<evidence type="ECO:0000259" key="5">
    <source>
        <dbReference type="PROSITE" id="PS50977"/>
    </source>
</evidence>
<keyword evidence="3" id="KW-0804">Transcription</keyword>
<dbReference type="Pfam" id="PF16859">
    <property type="entry name" value="TetR_C_11"/>
    <property type="match status" value="1"/>
</dbReference>
<dbReference type="InterPro" id="IPR001647">
    <property type="entry name" value="HTH_TetR"/>
</dbReference>
<organism evidence="6 7">
    <name type="scientific">Halosaccharopolyspora lacisalsi</name>
    <dbReference type="NCBI Taxonomy" id="1000566"/>
    <lineage>
        <taxon>Bacteria</taxon>
        <taxon>Bacillati</taxon>
        <taxon>Actinomycetota</taxon>
        <taxon>Actinomycetes</taxon>
        <taxon>Pseudonocardiales</taxon>
        <taxon>Pseudonocardiaceae</taxon>
        <taxon>Halosaccharopolyspora</taxon>
    </lineage>
</organism>
<dbReference type="AlphaFoldDB" id="A0A839E270"/>
<evidence type="ECO:0000313" key="6">
    <source>
        <dbReference type="EMBL" id="MBA8825847.1"/>
    </source>
</evidence>
<dbReference type="Gene3D" id="1.10.10.60">
    <property type="entry name" value="Homeodomain-like"/>
    <property type="match status" value="1"/>
</dbReference>
<dbReference type="Gene3D" id="1.10.357.10">
    <property type="entry name" value="Tetracycline Repressor, domain 2"/>
    <property type="match status" value="1"/>
</dbReference>
<dbReference type="PROSITE" id="PS50977">
    <property type="entry name" value="HTH_TETR_2"/>
    <property type="match status" value="1"/>
</dbReference>
<evidence type="ECO:0000256" key="3">
    <source>
        <dbReference type="ARBA" id="ARBA00023163"/>
    </source>
</evidence>
<evidence type="ECO:0000256" key="1">
    <source>
        <dbReference type="ARBA" id="ARBA00023015"/>
    </source>
</evidence>
<dbReference type="SUPFAM" id="SSF46689">
    <property type="entry name" value="Homeodomain-like"/>
    <property type="match status" value="1"/>
</dbReference>
<evidence type="ECO:0000313" key="7">
    <source>
        <dbReference type="Proteomes" id="UP000569329"/>
    </source>
</evidence>
<dbReference type="GO" id="GO:0000976">
    <property type="term" value="F:transcription cis-regulatory region binding"/>
    <property type="evidence" value="ECO:0007669"/>
    <property type="project" value="TreeGrafter"/>
</dbReference>
<name>A0A839E270_9PSEU</name>
<reference evidence="6 7" key="1">
    <citation type="submission" date="2020-07" db="EMBL/GenBank/DDBJ databases">
        <title>Sequencing the genomes of 1000 actinobacteria strains.</title>
        <authorList>
            <person name="Klenk H.-P."/>
        </authorList>
    </citation>
    <scope>NUCLEOTIDE SEQUENCE [LARGE SCALE GENOMIC DNA]</scope>
    <source>
        <strain evidence="6 7">DSM 45975</strain>
    </source>
</reference>
<feature type="DNA-binding region" description="H-T-H motif" evidence="4">
    <location>
        <begin position="37"/>
        <end position="56"/>
    </location>
</feature>
<proteinExistence type="predicted"/>
<dbReference type="GO" id="GO:0003700">
    <property type="term" value="F:DNA-binding transcription factor activity"/>
    <property type="evidence" value="ECO:0007669"/>
    <property type="project" value="TreeGrafter"/>
</dbReference>
<evidence type="ECO:0000256" key="2">
    <source>
        <dbReference type="ARBA" id="ARBA00023125"/>
    </source>
</evidence>
<dbReference type="InterPro" id="IPR009057">
    <property type="entry name" value="Homeodomain-like_sf"/>
</dbReference>
<dbReference type="Proteomes" id="UP000569329">
    <property type="component" value="Unassembled WGS sequence"/>
</dbReference>
<keyword evidence="2 4" id="KW-0238">DNA-binding</keyword>
<accession>A0A839E270</accession>
<keyword evidence="7" id="KW-1185">Reference proteome</keyword>
<dbReference type="InterPro" id="IPR011075">
    <property type="entry name" value="TetR_C"/>
</dbReference>
<dbReference type="PANTHER" id="PTHR30055:SF225">
    <property type="entry name" value="TRANSCRIPTIONAL REGULATORY PROTEIN-RELATED"/>
    <property type="match status" value="1"/>
</dbReference>
<dbReference type="PANTHER" id="PTHR30055">
    <property type="entry name" value="HTH-TYPE TRANSCRIPTIONAL REGULATOR RUTR"/>
    <property type="match status" value="1"/>
</dbReference>
<dbReference type="InterPro" id="IPR050109">
    <property type="entry name" value="HTH-type_TetR-like_transc_reg"/>
</dbReference>
<evidence type="ECO:0000256" key="4">
    <source>
        <dbReference type="PROSITE-ProRule" id="PRU00335"/>
    </source>
</evidence>
<gene>
    <name evidence="6" type="ORF">FHX42_003213</name>
</gene>
<dbReference type="SUPFAM" id="SSF48498">
    <property type="entry name" value="Tetracyclin repressor-like, C-terminal domain"/>
    <property type="match status" value="1"/>
</dbReference>
<feature type="domain" description="HTH tetR-type" evidence="5">
    <location>
        <begin position="14"/>
        <end position="74"/>
    </location>
</feature>
<dbReference type="EMBL" id="JACGWZ010000004">
    <property type="protein sequence ID" value="MBA8825847.1"/>
    <property type="molecule type" value="Genomic_DNA"/>
</dbReference>
<dbReference type="Pfam" id="PF00440">
    <property type="entry name" value="TetR_N"/>
    <property type="match status" value="1"/>
</dbReference>
<dbReference type="InterPro" id="IPR036271">
    <property type="entry name" value="Tet_transcr_reg_TetR-rel_C_sf"/>
</dbReference>
<keyword evidence="1" id="KW-0805">Transcription regulation</keyword>
<protein>
    <submittedName>
        <fullName evidence="6">AcrR family transcriptional regulator</fullName>
    </submittedName>
</protein>
<sequence>MATMNDSATRRRGHALQQAIHEAALAELVEVGYAHLTMEGVARRSRTGKAALYRRWASKHDLVLDAVKQALPEPRAVAPRGSARDELIAALTALSDVFAGRTPLPGLTVLGEVLREPTLREAFTDLVVAPRLHMIEAVLRAGAHRNGADPDTVTLLLARTGPALVVQSVLLTGEPPTAEELTRIVDELLLPLLAAPSR</sequence>